<accession>A0A9Q0NC61</accession>
<evidence type="ECO:0000313" key="3">
    <source>
        <dbReference type="Proteomes" id="UP001151699"/>
    </source>
</evidence>
<name>A0A9Q0NC61_9DIPT</name>
<dbReference type="EMBL" id="WJQU01000001">
    <property type="protein sequence ID" value="KAJ6647612.1"/>
    <property type="molecule type" value="Genomic_DNA"/>
</dbReference>
<organism evidence="2 3">
    <name type="scientific">Pseudolycoriella hygida</name>
    <dbReference type="NCBI Taxonomy" id="35572"/>
    <lineage>
        <taxon>Eukaryota</taxon>
        <taxon>Metazoa</taxon>
        <taxon>Ecdysozoa</taxon>
        <taxon>Arthropoda</taxon>
        <taxon>Hexapoda</taxon>
        <taxon>Insecta</taxon>
        <taxon>Pterygota</taxon>
        <taxon>Neoptera</taxon>
        <taxon>Endopterygota</taxon>
        <taxon>Diptera</taxon>
        <taxon>Nematocera</taxon>
        <taxon>Sciaroidea</taxon>
        <taxon>Sciaridae</taxon>
        <taxon>Pseudolycoriella</taxon>
    </lineage>
</organism>
<keyword evidence="3" id="KW-1185">Reference proteome</keyword>
<evidence type="ECO:0000313" key="2">
    <source>
        <dbReference type="EMBL" id="KAJ6647612.1"/>
    </source>
</evidence>
<feature type="region of interest" description="Disordered" evidence="1">
    <location>
        <begin position="212"/>
        <end position="271"/>
    </location>
</feature>
<gene>
    <name evidence="2" type="ORF">Bhyg_02835</name>
</gene>
<evidence type="ECO:0000256" key="1">
    <source>
        <dbReference type="SAM" id="MobiDB-lite"/>
    </source>
</evidence>
<dbReference type="OrthoDB" id="7553104at2759"/>
<dbReference type="Proteomes" id="UP001151699">
    <property type="component" value="Chromosome A"/>
</dbReference>
<sequence>MVHMCKLHWRPGKNPDRKTYATPQADWLKFDYKLLKTGIGFPQGFTVQNDNSVEESVQPTVSHEIPGAIMAEVKCSVHNSLLKAMLEIQASDSKERREIEARVNFRLGVITKTLLNVSSQINCKNSLANPTENVPQAPEGDHCFTRKQSAMPTETPSENHIVKPRIVKPRIVEPRIVELRTQEHRTPRILEVDHSSSSNEKVIQSETYMVKPHTQENQLGSNILSGFESGSESESESLGQIDTPCADEIVLSDPGLESDADSIPEPSMSKPVTEPKLIKLTQMGEKYRDTNNFMYSRNNGDEATLTIYHTHAADKKHADQARFYDKLVEYIKLDPFERPAKIYLEAKRAMLELTDDPVDEGCFFHYVQAIYKYAYRFNLLEDPKFKVAIQKVAALALLPNEFVTIGFNLIDEQFQKKKSQRWAKFRSYWKKQWPPANISVYSLLDRTNNFSECSIKR</sequence>
<comment type="caution">
    <text evidence="2">The sequence shown here is derived from an EMBL/GenBank/DDBJ whole genome shotgun (WGS) entry which is preliminary data.</text>
</comment>
<proteinExistence type="predicted"/>
<feature type="compositionally biased region" description="Polar residues" evidence="1">
    <location>
        <begin position="215"/>
        <end position="224"/>
    </location>
</feature>
<dbReference type="AlphaFoldDB" id="A0A9Q0NC61"/>
<reference evidence="2" key="1">
    <citation type="submission" date="2022-07" db="EMBL/GenBank/DDBJ databases">
        <authorList>
            <person name="Trinca V."/>
            <person name="Uliana J.V.C."/>
            <person name="Torres T.T."/>
            <person name="Ward R.J."/>
            <person name="Monesi N."/>
        </authorList>
    </citation>
    <scope>NUCLEOTIDE SEQUENCE</scope>
    <source>
        <strain evidence="2">HSMRA1968</strain>
        <tissue evidence="2">Whole embryos</tissue>
    </source>
</reference>
<protein>
    <submittedName>
        <fullName evidence="2">Uncharacterized protein</fullName>
    </submittedName>
</protein>